<feature type="domain" description="N-acetyltransferase" evidence="1">
    <location>
        <begin position="4"/>
        <end position="144"/>
    </location>
</feature>
<dbReference type="CDD" id="cd04301">
    <property type="entry name" value="NAT_SF"/>
    <property type="match status" value="1"/>
</dbReference>
<dbReference type="Gene3D" id="3.40.630.30">
    <property type="match status" value="1"/>
</dbReference>
<comment type="caution">
    <text evidence="2">The sequence shown here is derived from an EMBL/GenBank/DDBJ whole genome shotgun (WGS) entry which is preliminary data.</text>
</comment>
<organism evidence="2 3">
    <name type="scientific">Candidatus Gottesmanbacteria bacterium GW2011_GWB1_43_11</name>
    <dbReference type="NCBI Taxonomy" id="1618446"/>
    <lineage>
        <taxon>Bacteria</taxon>
        <taxon>Candidatus Gottesmaniibacteriota</taxon>
    </lineage>
</organism>
<dbReference type="STRING" id="1618446.UV61_C0006G0115"/>
<evidence type="ECO:0000259" key="1">
    <source>
        <dbReference type="PROSITE" id="PS51186"/>
    </source>
</evidence>
<dbReference type="Proteomes" id="UP000034050">
    <property type="component" value="Unassembled WGS sequence"/>
</dbReference>
<accession>A0A0G1CMZ4</accession>
<protein>
    <recommendedName>
        <fullName evidence="1">N-acetyltransferase domain-containing protein</fullName>
    </recommendedName>
</protein>
<gene>
    <name evidence="2" type="ORF">UV61_C0006G0115</name>
</gene>
<dbReference type="AlphaFoldDB" id="A0A0G1CMZ4"/>
<sequence>MNNITVSFAQAADVDTMIDWFKTGRELWANEKGEWYSRKALTEWISHSENDILLVAKVNRELAGMCLTHAFYEWAYCEILFVKKEYRRQGIGKLFLEKTVKLLKAKNITLLALQPKVNNKTAQIFYKECGFKAGFHFVWMEKHI</sequence>
<reference evidence="2 3" key="1">
    <citation type="journal article" date="2015" name="Nature">
        <title>rRNA introns, odd ribosomes, and small enigmatic genomes across a large radiation of phyla.</title>
        <authorList>
            <person name="Brown C.T."/>
            <person name="Hug L.A."/>
            <person name="Thomas B.C."/>
            <person name="Sharon I."/>
            <person name="Castelle C.J."/>
            <person name="Singh A."/>
            <person name="Wilkins M.J."/>
            <person name="Williams K.H."/>
            <person name="Banfield J.F."/>
        </authorList>
    </citation>
    <scope>NUCLEOTIDE SEQUENCE [LARGE SCALE GENOMIC DNA]</scope>
</reference>
<proteinExistence type="predicted"/>
<evidence type="ECO:0000313" key="3">
    <source>
        <dbReference type="Proteomes" id="UP000034050"/>
    </source>
</evidence>
<evidence type="ECO:0000313" key="2">
    <source>
        <dbReference type="EMBL" id="KKS86914.1"/>
    </source>
</evidence>
<name>A0A0G1CMZ4_9BACT</name>
<dbReference type="Pfam" id="PF00583">
    <property type="entry name" value="Acetyltransf_1"/>
    <property type="match status" value="1"/>
</dbReference>
<dbReference type="InterPro" id="IPR000182">
    <property type="entry name" value="GNAT_dom"/>
</dbReference>
<dbReference type="InterPro" id="IPR016181">
    <property type="entry name" value="Acyl_CoA_acyltransferase"/>
</dbReference>
<dbReference type="EMBL" id="LCFD01000006">
    <property type="protein sequence ID" value="KKS86914.1"/>
    <property type="molecule type" value="Genomic_DNA"/>
</dbReference>
<dbReference type="PROSITE" id="PS51186">
    <property type="entry name" value="GNAT"/>
    <property type="match status" value="1"/>
</dbReference>
<dbReference type="SUPFAM" id="SSF55729">
    <property type="entry name" value="Acyl-CoA N-acyltransferases (Nat)"/>
    <property type="match status" value="1"/>
</dbReference>
<dbReference type="GO" id="GO:0016747">
    <property type="term" value="F:acyltransferase activity, transferring groups other than amino-acyl groups"/>
    <property type="evidence" value="ECO:0007669"/>
    <property type="project" value="InterPro"/>
</dbReference>